<dbReference type="Pfam" id="PF16969">
    <property type="entry name" value="SRP68"/>
    <property type="match status" value="1"/>
</dbReference>
<keyword evidence="6 10" id="KW-0733">Signal recognition particle</keyword>
<evidence type="ECO:0000256" key="6">
    <source>
        <dbReference type="ARBA" id="ARBA00023135"/>
    </source>
</evidence>
<dbReference type="PIRSF" id="PIRSF038995">
    <property type="entry name" value="SRP68"/>
    <property type="match status" value="1"/>
</dbReference>
<dbReference type="GO" id="GO:0005047">
    <property type="term" value="F:signal recognition particle binding"/>
    <property type="evidence" value="ECO:0007669"/>
    <property type="project" value="InterPro"/>
</dbReference>
<dbReference type="PANTHER" id="PTHR12860">
    <property type="entry name" value="SIGNAL RECOGNITION PARTICLE 68 KDA PROTEIN"/>
    <property type="match status" value="1"/>
</dbReference>
<dbReference type="GO" id="GO:0008312">
    <property type="term" value="F:7S RNA binding"/>
    <property type="evidence" value="ECO:0007669"/>
    <property type="project" value="InterPro"/>
</dbReference>
<evidence type="ECO:0000256" key="4">
    <source>
        <dbReference type="ARBA" id="ARBA00022490"/>
    </source>
</evidence>
<sequence>MDTTKIILDTRLELLDYANDYTTYASKLTTRLRSTKRRLGIPGKSQGKQSNVDISPSQLAQNHGFIHVPLLKAERCWAKSMAWHSRDTITSDTRSNIVSKLVKAVKVVENLVATLSDSASGATTSDILSARAYAAVLKGDSSFRAKRWEECLNSYSVAKVIYSALPSSKLEGNTFRDYISGSVDTPLRFAQRQQNIPTSLSLLSLAKQHLPQSDKALVSGVEEVAPGFLKQDEDADMTNGGLLKTVTWRTREVPVEDAEIASKLAALETATSELSQKLGSSPDLRPNVKAEAYDSVLEISNYAIEATLQAIDELKQQSVSQGDPRMQNLAVLRTKLKYDLLSWQIGRNRVLLGQQDGAVLEDGPGLKKGSATDTEAPLIKDSQQVKQLEKKANVYNKTLQILDAAKELPGVAADEHLAAEIDAVSKYFTALKSLAIARSHTLIGNPANALALTKHAHDQCQAALPVIAKHNESKETGLKTIEVISSDAEFLQNTLKGELQRCRALVEIANLRKQADKGDSKAAQRPLIDRLGQYPSKGVDLENIVSYPPKMEPIPIKPLFLDVAWNHVQYPQKQATKADMLENKANAKSGEPEKQPAKKGWFGFGRG</sequence>
<evidence type="ECO:0000256" key="8">
    <source>
        <dbReference type="ARBA" id="ARBA00023274"/>
    </source>
</evidence>
<comment type="subcellular location">
    <subcellularLocation>
        <location evidence="1 10">Cytoplasm</location>
    </subcellularLocation>
    <subcellularLocation>
        <location evidence="2">Nucleus</location>
        <location evidence="2">Nucleolus</location>
    </subcellularLocation>
</comment>
<dbReference type="GO" id="GO:0006614">
    <property type="term" value="P:SRP-dependent cotranslational protein targeting to membrane"/>
    <property type="evidence" value="ECO:0007669"/>
    <property type="project" value="InterPro"/>
</dbReference>
<organism evidence="12 13">
    <name type="scientific">Diaporthe ampelina</name>
    <dbReference type="NCBI Taxonomy" id="1214573"/>
    <lineage>
        <taxon>Eukaryota</taxon>
        <taxon>Fungi</taxon>
        <taxon>Dikarya</taxon>
        <taxon>Ascomycota</taxon>
        <taxon>Pezizomycotina</taxon>
        <taxon>Sordariomycetes</taxon>
        <taxon>Sordariomycetidae</taxon>
        <taxon>Diaporthales</taxon>
        <taxon>Diaporthaceae</taxon>
        <taxon>Diaporthe</taxon>
    </lineage>
</organism>
<keyword evidence="13" id="KW-1185">Reference proteome</keyword>
<dbReference type="OrthoDB" id="10255118at2759"/>
<name>A0A0G2FX49_9PEZI</name>
<evidence type="ECO:0000256" key="1">
    <source>
        <dbReference type="ARBA" id="ARBA00004496"/>
    </source>
</evidence>
<accession>A0A0G2FX49</accession>
<dbReference type="InterPro" id="IPR038253">
    <property type="entry name" value="SRP68_N_sf"/>
</dbReference>
<dbReference type="AlphaFoldDB" id="A0A0G2FX49"/>
<dbReference type="GO" id="GO:0005786">
    <property type="term" value="C:signal recognition particle, endoplasmic reticulum targeting"/>
    <property type="evidence" value="ECO:0007669"/>
    <property type="project" value="UniProtKB-KW"/>
</dbReference>
<protein>
    <recommendedName>
        <fullName evidence="9 10">Signal recognition particle subunit SRP68</fullName>
        <shortName evidence="10">SRP68</shortName>
    </recommendedName>
</protein>
<keyword evidence="8 10" id="KW-0687">Ribonucleoprotein</keyword>
<dbReference type="GO" id="GO:0030942">
    <property type="term" value="F:endoplasmic reticulum signal peptide binding"/>
    <property type="evidence" value="ECO:0007669"/>
    <property type="project" value="InterPro"/>
</dbReference>
<proteinExistence type="inferred from homology"/>
<reference evidence="12 13" key="1">
    <citation type="submission" date="2015-05" db="EMBL/GenBank/DDBJ databases">
        <title>Distinctive expansion of gene families associated with plant cell wall degradation and secondary metabolism in the genomes of grapevine trunk pathogens.</title>
        <authorList>
            <person name="Lawrence D.P."/>
            <person name="Travadon R."/>
            <person name="Rolshausen P.E."/>
            <person name="Baumgartner K."/>
        </authorList>
    </citation>
    <scope>NUCLEOTIDE SEQUENCE [LARGE SCALE GENOMIC DNA]</scope>
    <source>
        <strain evidence="12">DA912</strain>
    </source>
</reference>
<keyword evidence="5 10" id="KW-0694">RNA-binding</keyword>
<reference evidence="12 13" key="2">
    <citation type="submission" date="2015-05" db="EMBL/GenBank/DDBJ databases">
        <authorList>
            <person name="Morales-Cruz A."/>
            <person name="Amrine K.C."/>
            <person name="Cantu D."/>
        </authorList>
    </citation>
    <scope>NUCLEOTIDE SEQUENCE [LARGE SCALE GENOMIC DNA]</scope>
    <source>
        <strain evidence="12">DA912</strain>
    </source>
</reference>
<evidence type="ECO:0000256" key="9">
    <source>
        <dbReference type="ARBA" id="ARBA00029498"/>
    </source>
</evidence>
<evidence type="ECO:0000256" key="5">
    <source>
        <dbReference type="ARBA" id="ARBA00022884"/>
    </source>
</evidence>
<comment type="function">
    <text evidence="10">Component of the signal recognition particle (SRP) complex, a ribonucleoprotein complex that mediates the cotranslational targeting of secretory and membrane proteins to the endoplasmic reticulum (ER). The SRP complex interacts with the signal sequence in nascent secretory and membrane proteins and directs them to the membrane of the ER.</text>
</comment>
<dbReference type="STRING" id="1214573.A0A0G2FX49"/>
<keyword evidence="7" id="KW-0539">Nucleus</keyword>
<feature type="region of interest" description="Disordered" evidence="11">
    <location>
        <begin position="582"/>
        <end position="607"/>
    </location>
</feature>
<keyword evidence="4 10" id="KW-0963">Cytoplasm</keyword>
<dbReference type="InterPro" id="IPR026258">
    <property type="entry name" value="SRP68"/>
</dbReference>
<evidence type="ECO:0000256" key="3">
    <source>
        <dbReference type="ARBA" id="ARBA00009352"/>
    </source>
</evidence>
<dbReference type="Gene3D" id="1.10.3450.40">
    <property type="entry name" value="Signal recognition particle, SRP68 subunit, RNA-binding domain"/>
    <property type="match status" value="1"/>
</dbReference>
<dbReference type="Proteomes" id="UP000034680">
    <property type="component" value="Unassembled WGS sequence"/>
</dbReference>
<evidence type="ECO:0000256" key="11">
    <source>
        <dbReference type="SAM" id="MobiDB-lite"/>
    </source>
</evidence>
<gene>
    <name evidence="12" type="ORF">UCDDA912_g01464</name>
</gene>
<evidence type="ECO:0000313" key="13">
    <source>
        <dbReference type="Proteomes" id="UP000034680"/>
    </source>
</evidence>
<evidence type="ECO:0000256" key="2">
    <source>
        <dbReference type="ARBA" id="ARBA00004604"/>
    </source>
</evidence>
<dbReference type="GO" id="GO:0005730">
    <property type="term" value="C:nucleolus"/>
    <property type="evidence" value="ECO:0007669"/>
    <property type="project" value="UniProtKB-SubCell"/>
</dbReference>
<comment type="caution">
    <text evidence="12">The sequence shown here is derived from an EMBL/GenBank/DDBJ whole genome shotgun (WGS) entry which is preliminary data.</text>
</comment>
<evidence type="ECO:0000256" key="10">
    <source>
        <dbReference type="PIRNR" id="PIRNR038995"/>
    </source>
</evidence>
<dbReference type="EMBL" id="LCUC01000057">
    <property type="protein sequence ID" value="KKY38474.1"/>
    <property type="molecule type" value="Genomic_DNA"/>
</dbReference>
<dbReference type="PANTHER" id="PTHR12860:SF0">
    <property type="entry name" value="SIGNAL RECOGNITION PARTICLE SUBUNIT SRP68"/>
    <property type="match status" value="1"/>
</dbReference>
<comment type="similarity">
    <text evidence="3 10">Belongs to the SRP68 family.</text>
</comment>
<evidence type="ECO:0000256" key="7">
    <source>
        <dbReference type="ARBA" id="ARBA00023242"/>
    </source>
</evidence>
<evidence type="ECO:0000313" key="12">
    <source>
        <dbReference type="EMBL" id="KKY38474.1"/>
    </source>
</evidence>